<gene>
    <name evidence="11" type="ORF">H0A68_17275</name>
</gene>
<dbReference type="GO" id="GO:0022857">
    <property type="term" value="F:transmembrane transporter activity"/>
    <property type="evidence" value="ECO:0007669"/>
    <property type="project" value="UniProtKB-UniRule"/>
</dbReference>
<dbReference type="GO" id="GO:0015740">
    <property type="term" value="P:C4-dicarboxylate transport"/>
    <property type="evidence" value="ECO:0007669"/>
    <property type="project" value="TreeGrafter"/>
</dbReference>
<feature type="transmembrane region" description="Helical" evidence="9">
    <location>
        <begin position="53"/>
        <end position="71"/>
    </location>
</feature>
<evidence type="ECO:0000313" key="12">
    <source>
        <dbReference type="Proteomes" id="UP000580517"/>
    </source>
</evidence>
<dbReference type="OrthoDB" id="26202at2"/>
<evidence type="ECO:0000256" key="6">
    <source>
        <dbReference type="ARBA" id="ARBA00022989"/>
    </source>
</evidence>
<evidence type="ECO:0000256" key="8">
    <source>
        <dbReference type="ARBA" id="ARBA00038436"/>
    </source>
</evidence>
<feature type="transmembrane region" description="Helical" evidence="9">
    <location>
        <begin position="92"/>
        <end position="113"/>
    </location>
</feature>
<evidence type="ECO:0000256" key="5">
    <source>
        <dbReference type="ARBA" id="ARBA00022692"/>
    </source>
</evidence>
<dbReference type="InterPro" id="IPR055348">
    <property type="entry name" value="DctQ"/>
</dbReference>
<evidence type="ECO:0000256" key="1">
    <source>
        <dbReference type="ARBA" id="ARBA00004429"/>
    </source>
</evidence>
<evidence type="ECO:0000256" key="4">
    <source>
        <dbReference type="ARBA" id="ARBA00022519"/>
    </source>
</evidence>
<keyword evidence="2 9" id="KW-0813">Transport</keyword>
<keyword evidence="4 9" id="KW-0997">Cell inner membrane</keyword>
<protein>
    <recommendedName>
        <fullName evidence="9">TRAP transporter small permease protein</fullName>
    </recommendedName>
</protein>
<evidence type="ECO:0000259" key="10">
    <source>
        <dbReference type="Pfam" id="PF04290"/>
    </source>
</evidence>
<evidence type="ECO:0000256" key="9">
    <source>
        <dbReference type="RuleBase" id="RU369079"/>
    </source>
</evidence>
<sequence length="163" mass="17811">MSLRRFVVCVDTLSRACGVLSALLLTFAMVVVCEMIIMRYILRAATIWQTEAVVFSATAAIFLGAPYVLLVKGHVGVDVIQLLVKPLTRYRMEWVGSVCGLVFCVVMTIATGIHLYEAIDGGWTTPSVAAYPLWIPLTPVLVGLALLSLQYIVEMIKLKGAHP</sequence>
<keyword evidence="7 9" id="KW-0472">Membrane</keyword>
<name>A0A853FL56_9BURK</name>
<feature type="transmembrane region" description="Helical" evidence="9">
    <location>
        <begin position="20"/>
        <end position="41"/>
    </location>
</feature>
<organism evidence="11 12">
    <name type="scientific">Allopusillimonas soli</name>
    <dbReference type="NCBI Taxonomy" id="659016"/>
    <lineage>
        <taxon>Bacteria</taxon>
        <taxon>Pseudomonadati</taxon>
        <taxon>Pseudomonadota</taxon>
        <taxon>Betaproteobacteria</taxon>
        <taxon>Burkholderiales</taxon>
        <taxon>Alcaligenaceae</taxon>
        <taxon>Allopusillimonas</taxon>
    </lineage>
</organism>
<comment type="subcellular location">
    <subcellularLocation>
        <location evidence="1 9">Cell inner membrane</location>
        <topology evidence="1 9">Multi-pass membrane protein</topology>
    </subcellularLocation>
</comment>
<comment type="similarity">
    <text evidence="8 9">Belongs to the TRAP transporter small permease family.</text>
</comment>
<keyword evidence="3" id="KW-1003">Cell membrane</keyword>
<dbReference type="GO" id="GO:0005886">
    <property type="term" value="C:plasma membrane"/>
    <property type="evidence" value="ECO:0007669"/>
    <property type="project" value="UniProtKB-SubCell"/>
</dbReference>
<dbReference type="Pfam" id="PF04290">
    <property type="entry name" value="DctQ"/>
    <property type="match status" value="1"/>
</dbReference>
<dbReference type="AlphaFoldDB" id="A0A853FL56"/>
<keyword evidence="5 9" id="KW-0812">Transmembrane</keyword>
<keyword evidence="6 9" id="KW-1133">Transmembrane helix</keyword>
<evidence type="ECO:0000256" key="2">
    <source>
        <dbReference type="ARBA" id="ARBA00022448"/>
    </source>
</evidence>
<evidence type="ECO:0000256" key="3">
    <source>
        <dbReference type="ARBA" id="ARBA00022475"/>
    </source>
</evidence>
<evidence type="ECO:0000313" key="11">
    <source>
        <dbReference type="EMBL" id="NYT38636.1"/>
    </source>
</evidence>
<dbReference type="PANTHER" id="PTHR35011">
    <property type="entry name" value="2,3-DIKETO-L-GULONATE TRAP TRANSPORTER SMALL PERMEASE PROTEIN YIAM"/>
    <property type="match status" value="1"/>
</dbReference>
<dbReference type="EMBL" id="JACCEW010000006">
    <property type="protein sequence ID" value="NYT38636.1"/>
    <property type="molecule type" value="Genomic_DNA"/>
</dbReference>
<dbReference type="InterPro" id="IPR007387">
    <property type="entry name" value="TRAP_DctQ"/>
</dbReference>
<reference evidence="11 12" key="1">
    <citation type="submission" date="2020-07" db="EMBL/GenBank/DDBJ databases">
        <title>Taxonomic revisions and descriptions of new bacterial species based on genomic comparisons in the high-G+C-content subgroup of the family Alcaligenaceae.</title>
        <authorList>
            <person name="Szabo A."/>
            <person name="Felfoldi T."/>
        </authorList>
    </citation>
    <scope>NUCLEOTIDE SEQUENCE [LARGE SCALE GENOMIC DNA]</scope>
    <source>
        <strain evidence="11 12">DSM 25264</strain>
    </source>
</reference>
<comment type="subunit">
    <text evidence="9">The complex comprises the extracytoplasmic solute receptor protein and the two transmembrane proteins.</text>
</comment>
<dbReference type="Proteomes" id="UP000580517">
    <property type="component" value="Unassembled WGS sequence"/>
</dbReference>
<dbReference type="RefSeq" id="WP_129970749.1">
    <property type="nucleotide sequence ID" value="NZ_JACCEW010000006.1"/>
</dbReference>
<feature type="domain" description="Tripartite ATP-independent periplasmic transporters DctQ component" evidence="10">
    <location>
        <begin position="29"/>
        <end position="157"/>
    </location>
</feature>
<comment type="function">
    <text evidence="9">Part of the tripartite ATP-independent periplasmic (TRAP) transport system.</text>
</comment>
<proteinExistence type="inferred from homology"/>
<keyword evidence="12" id="KW-1185">Reference proteome</keyword>
<dbReference type="PANTHER" id="PTHR35011:SF10">
    <property type="entry name" value="TRAP TRANSPORTER SMALL PERMEASE PROTEIN"/>
    <property type="match status" value="1"/>
</dbReference>
<feature type="transmembrane region" description="Helical" evidence="9">
    <location>
        <begin position="133"/>
        <end position="153"/>
    </location>
</feature>
<accession>A0A853FL56</accession>
<comment type="caution">
    <text evidence="11">The sequence shown here is derived from an EMBL/GenBank/DDBJ whole genome shotgun (WGS) entry which is preliminary data.</text>
</comment>
<evidence type="ECO:0000256" key="7">
    <source>
        <dbReference type="ARBA" id="ARBA00023136"/>
    </source>
</evidence>